<feature type="signal peptide" evidence="1">
    <location>
        <begin position="1"/>
        <end position="28"/>
    </location>
</feature>
<proteinExistence type="predicted"/>
<dbReference type="Pfam" id="PF12079">
    <property type="entry name" value="DUF3558"/>
    <property type="match status" value="1"/>
</dbReference>
<evidence type="ECO:0000256" key="1">
    <source>
        <dbReference type="SAM" id="SignalP"/>
    </source>
</evidence>
<keyword evidence="3" id="KW-1185">Reference proteome</keyword>
<dbReference type="PROSITE" id="PS51318">
    <property type="entry name" value="TAT"/>
    <property type="match status" value="1"/>
</dbReference>
<accession>A0ABS5ACI9</accession>
<sequence length="188" mass="19521">MRARRPFVMLTTAALALGLLAGCGGSQAGPGSAAAAESKRPRELDFTDVKPCALLPQPQQASFGVDQPTEDGTSPTYNAPSCVFLSQKEKVSLSVTLVGDRGIADFAPGKATGQTDPVTVSGFPGYRTRPDQPAGEQFCTVHLDAAPDRVLAASYNEEGREAPLAKDEVCQRATKVAEAAITALSGAK</sequence>
<evidence type="ECO:0000313" key="2">
    <source>
        <dbReference type="EMBL" id="MBP2474298.1"/>
    </source>
</evidence>
<evidence type="ECO:0008006" key="4">
    <source>
        <dbReference type="Google" id="ProtNLM"/>
    </source>
</evidence>
<dbReference type="RefSeq" id="WP_086784985.1">
    <property type="nucleotide sequence ID" value="NZ_JAGIOO010000001.1"/>
</dbReference>
<name>A0ABS5ACI9_9PSEU</name>
<dbReference type="PROSITE" id="PS51257">
    <property type="entry name" value="PROKAR_LIPOPROTEIN"/>
    <property type="match status" value="1"/>
</dbReference>
<organism evidence="2 3">
    <name type="scientific">Crossiella equi</name>
    <dbReference type="NCBI Taxonomy" id="130796"/>
    <lineage>
        <taxon>Bacteria</taxon>
        <taxon>Bacillati</taxon>
        <taxon>Actinomycetota</taxon>
        <taxon>Actinomycetes</taxon>
        <taxon>Pseudonocardiales</taxon>
        <taxon>Pseudonocardiaceae</taxon>
        <taxon>Crossiella</taxon>
    </lineage>
</organism>
<evidence type="ECO:0000313" key="3">
    <source>
        <dbReference type="Proteomes" id="UP001519363"/>
    </source>
</evidence>
<feature type="chain" id="PRO_5046189116" description="DUF3558 domain-containing protein" evidence="1">
    <location>
        <begin position="29"/>
        <end position="188"/>
    </location>
</feature>
<dbReference type="InterPro" id="IPR006311">
    <property type="entry name" value="TAT_signal"/>
</dbReference>
<dbReference type="Proteomes" id="UP001519363">
    <property type="component" value="Unassembled WGS sequence"/>
</dbReference>
<dbReference type="InterPro" id="IPR024520">
    <property type="entry name" value="DUF3558"/>
</dbReference>
<comment type="caution">
    <text evidence="2">The sequence shown here is derived from an EMBL/GenBank/DDBJ whole genome shotgun (WGS) entry which is preliminary data.</text>
</comment>
<reference evidence="2 3" key="1">
    <citation type="submission" date="2021-03" db="EMBL/GenBank/DDBJ databases">
        <title>Sequencing the genomes of 1000 actinobacteria strains.</title>
        <authorList>
            <person name="Klenk H.-P."/>
        </authorList>
    </citation>
    <scope>NUCLEOTIDE SEQUENCE [LARGE SCALE GENOMIC DNA]</scope>
    <source>
        <strain evidence="2 3">DSM 44580</strain>
    </source>
</reference>
<gene>
    <name evidence="2" type="ORF">JOF53_003170</name>
</gene>
<dbReference type="EMBL" id="JAGIOO010000001">
    <property type="protein sequence ID" value="MBP2474298.1"/>
    <property type="molecule type" value="Genomic_DNA"/>
</dbReference>
<keyword evidence="1" id="KW-0732">Signal</keyword>
<protein>
    <recommendedName>
        <fullName evidence="4">DUF3558 domain-containing protein</fullName>
    </recommendedName>
</protein>